<accession>G5QUP0</accession>
<dbReference type="BioCyc" id="SENT913082:G120J-2736-MONOMER"/>
<sequence>MRYYLFLLLIICQNTFAEEIKPLPQGDTWRKYIALSLRDEEGLEDGLFNLRRIEANSSIAYVCGLIKDKNDNFLTDGQNQYHLYDRVMAIGYRWSWVSVVRFDKIIASPQDVHCHYGKNVPLTSALLREQVAAQGRKNICQTIIWKYGGAKIFASR</sequence>
<name>G5QUP0_SALSE</name>
<protein>
    <submittedName>
        <fullName evidence="1">Uncharacterized protein</fullName>
    </submittedName>
</protein>
<dbReference type="PATRIC" id="fig|913082.3.peg.250"/>
<evidence type="ECO:0000313" key="2">
    <source>
        <dbReference type="Proteomes" id="UP000005065"/>
    </source>
</evidence>
<dbReference type="AlphaFoldDB" id="G5QUP0"/>
<dbReference type="Proteomes" id="UP000005065">
    <property type="component" value="Unassembled WGS sequence"/>
</dbReference>
<proteinExistence type="predicted"/>
<evidence type="ECO:0000313" key="1">
    <source>
        <dbReference type="EMBL" id="EHC94720.1"/>
    </source>
</evidence>
<dbReference type="EMBL" id="AFCU01000102">
    <property type="protein sequence ID" value="EHC94720.1"/>
    <property type="molecule type" value="Genomic_DNA"/>
</dbReference>
<reference evidence="1 2" key="1">
    <citation type="journal article" date="2011" name="BMC Genomics">
        <title>Genome sequencing reveals diversification of virulence factor content and possible host adaptation in distinct subpopulations of Salmonella enterica.</title>
        <authorList>
            <person name="den Bakker H.C."/>
            <person name="Moreno Switt A.I."/>
            <person name="Govoni G."/>
            <person name="Cummings C.A."/>
            <person name="Ranieri M.L."/>
            <person name="Degoricija L."/>
            <person name="Hoelzer K."/>
            <person name="Rodriguez-Rivera L.D."/>
            <person name="Brown S."/>
            <person name="Bolchacova E."/>
            <person name="Furtado M.R."/>
            <person name="Wiedmann M."/>
        </authorList>
    </citation>
    <scope>NUCLEOTIDE SEQUENCE [LARGE SCALE GENOMIC DNA]</scope>
    <source>
        <strain evidence="1 2">A4-543</strain>
    </source>
</reference>
<organism evidence="1 2">
    <name type="scientific">Salmonella enterica subsp. enterica serovar Senftenberg str. A4-543</name>
    <dbReference type="NCBI Taxonomy" id="913082"/>
    <lineage>
        <taxon>Bacteria</taxon>
        <taxon>Pseudomonadati</taxon>
        <taxon>Pseudomonadota</taxon>
        <taxon>Gammaproteobacteria</taxon>
        <taxon>Enterobacterales</taxon>
        <taxon>Enterobacteriaceae</taxon>
        <taxon>Salmonella</taxon>
    </lineage>
</organism>
<gene>
    <name evidence="1" type="ORF">LTSESEN_0316</name>
</gene>
<comment type="caution">
    <text evidence="1">The sequence shown here is derived from an EMBL/GenBank/DDBJ whole genome shotgun (WGS) entry which is preliminary data.</text>
</comment>